<feature type="signal peptide" evidence="2">
    <location>
        <begin position="1"/>
        <end position="21"/>
    </location>
</feature>
<evidence type="ECO:0000259" key="3">
    <source>
        <dbReference type="Pfam" id="PF00080"/>
    </source>
</evidence>
<feature type="compositionally biased region" description="Basic and acidic residues" evidence="1">
    <location>
        <begin position="47"/>
        <end position="106"/>
    </location>
</feature>
<feature type="region of interest" description="Disordered" evidence="1">
    <location>
        <begin position="46"/>
        <end position="167"/>
    </location>
</feature>
<dbReference type="OrthoDB" id="2015551at2759"/>
<dbReference type="InterPro" id="IPR036423">
    <property type="entry name" value="SOD-like_Cu/Zn_dom_sf"/>
</dbReference>
<dbReference type="GO" id="GO:0046872">
    <property type="term" value="F:metal ion binding"/>
    <property type="evidence" value="ECO:0007669"/>
    <property type="project" value="InterPro"/>
</dbReference>
<dbReference type="KEGG" id="lgi:LOTGIDRAFT_234845"/>
<evidence type="ECO:0000256" key="1">
    <source>
        <dbReference type="SAM" id="MobiDB-lite"/>
    </source>
</evidence>
<dbReference type="Pfam" id="PF00080">
    <property type="entry name" value="Sod_Cu"/>
    <property type="match status" value="1"/>
</dbReference>
<dbReference type="CTD" id="20249658"/>
<dbReference type="GeneID" id="20249658"/>
<dbReference type="AlphaFoldDB" id="V3ZU06"/>
<dbReference type="SUPFAM" id="SSF49329">
    <property type="entry name" value="Cu,Zn superoxide dismutase-like"/>
    <property type="match status" value="1"/>
</dbReference>
<organism evidence="4 5">
    <name type="scientific">Lottia gigantea</name>
    <name type="common">Giant owl limpet</name>
    <dbReference type="NCBI Taxonomy" id="225164"/>
    <lineage>
        <taxon>Eukaryota</taxon>
        <taxon>Metazoa</taxon>
        <taxon>Spiralia</taxon>
        <taxon>Lophotrochozoa</taxon>
        <taxon>Mollusca</taxon>
        <taxon>Gastropoda</taxon>
        <taxon>Patellogastropoda</taxon>
        <taxon>Lottioidea</taxon>
        <taxon>Lottiidae</taxon>
        <taxon>Lottia</taxon>
    </lineage>
</organism>
<dbReference type="RefSeq" id="XP_009061439.1">
    <property type="nucleotide sequence ID" value="XM_009063191.1"/>
</dbReference>
<keyword evidence="5" id="KW-1185">Reference proteome</keyword>
<dbReference type="HOGENOM" id="CLU_1112387_0_0_1"/>
<protein>
    <recommendedName>
        <fullName evidence="3">Superoxide dismutase copper/zinc binding domain-containing protein</fullName>
    </recommendedName>
</protein>
<evidence type="ECO:0000313" key="4">
    <source>
        <dbReference type="EMBL" id="ESO87832.1"/>
    </source>
</evidence>
<accession>V3ZU06</accession>
<reference evidence="4" key="1">
    <citation type="journal article" date="2013" name="Nature">
        <title>Insights into bilaterian evolution from three spiralian genomes.</title>
        <authorList>
            <person name="Simakov O."/>
            <person name="Marletaz F."/>
            <person name="Cho S.J."/>
            <person name="Edsinger-Gonzales E."/>
            <person name="Havlak P."/>
            <person name="Hellsten U."/>
            <person name="Kuo D.H."/>
            <person name="Larsson T."/>
            <person name="Lv J."/>
            <person name="Arendt D."/>
            <person name="Savage R."/>
            <person name="Osoegawa K."/>
            <person name="de Jong P."/>
            <person name="Grimwood J."/>
            <person name="Chapman J.A."/>
            <person name="Shapiro H."/>
            <person name="Aerts A."/>
            <person name="Otillar R.P."/>
            <person name="Terry A.Y."/>
            <person name="Boore J.L."/>
            <person name="Grigoriev I.V."/>
            <person name="Lindberg D.R."/>
            <person name="Seaver E.C."/>
            <person name="Weisblat D.A."/>
            <person name="Putnam N.H."/>
            <person name="Rokhsar D.S."/>
        </authorList>
    </citation>
    <scope>NUCLEOTIDE SEQUENCE [LARGE SCALE GENOMIC DNA]</scope>
</reference>
<keyword evidence="2" id="KW-0732">Signal</keyword>
<dbReference type="STRING" id="225164.V3ZU06"/>
<dbReference type="EMBL" id="KB202823">
    <property type="protein sequence ID" value="ESO87832.1"/>
    <property type="molecule type" value="Genomic_DNA"/>
</dbReference>
<evidence type="ECO:0000256" key="2">
    <source>
        <dbReference type="SAM" id="SignalP"/>
    </source>
</evidence>
<feature type="domain" description="Superoxide dismutase copper/zinc binding" evidence="3">
    <location>
        <begin position="170"/>
        <end position="243"/>
    </location>
</feature>
<evidence type="ECO:0000313" key="5">
    <source>
        <dbReference type="Proteomes" id="UP000030746"/>
    </source>
</evidence>
<dbReference type="Proteomes" id="UP000030746">
    <property type="component" value="Unassembled WGS sequence"/>
</dbReference>
<sequence length="250" mass="28001">MKVFLLVTCFMLSLIVDISDSRPELFPFLKSECSSGVVYATCYMKQRGGDDDGGDDRGGDGGDDRRGDDRDDDRGGRRDRDNDGNDDRRDGNDDRRDGNDDRRDGNDNDGGVRGNIYFSQKVDSNCRPTSELKVRVRLRGVNGGDDDDRDGRDRGDNGGGDDDDDGRRRRFLGLHVHKFGDLRNRCLAAGPHLRKLGNFRSNRRGNIQENFRVKQTSLVEIVGRAVVLHSRKNAGRRLACCVIGYADSRK</sequence>
<proteinExistence type="predicted"/>
<feature type="compositionally biased region" description="Polar residues" evidence="1">
    <location>
        <begin position="117"/>
        <end position="128"/>
    </location>
</feature>
<gene>
    <name evidence="4" type="ORF">LOTGIDRAFT_234845</name>
</gene>
<feature type="chain" id="PRO_5004716599" description="Superoxide dismutase copper/zinc binding domain-containing protein" evidence="2">
    <location>
        <begin position="22"/>
        <end position="250"/>
    </location>
</feature>
<dbReference type="Gene3D" id="2.60.40.200">
    <property type="entry name" value="Superoxide dismutase, copper/zinc binding domain"/>
    <property type="match status" value="1"/>
</dbReference>
<dbReference type="InterPro" id="IPR001424">
    <property type="entry name" value="SOD_Cu_Zn_dom"/>
</dbReference>
<name>V3ZU06_LOTGI</name>
<dbReference type="GO" id="GO:0006801">
    <property type="term" value="P:superoxide metabolic process"/>
    <property type="evidence" value="ECO:0007669"/>
    <property type="project" value="InterPro"/>
</dbReference>